<evidence type="ECO:0000313" key="4">
    <source>
        <dbReference type="EMBL" id="KMZ72671.1"/>
    </source>
</evidence>
<proteinExistence type="predicted"/>
<evidence type="ECO:0000256" key="2">
    <source>
        <dbReference type="PROSITE-ProRule" id="PRU00663"/>
    </source>
</evidence>
<keyword evidence="1 2" id="KW-0344">Guanine-nucleotide releasing factor</keyword>
<protein>
    <recommendedName>
        <fullName evidence="3">PRONE domain-containing protein</fullName>
    </recommendedName>
</protein>
<dbReference type="PANTHER" id="PTHR33101:SF10">
    <property type="entry name" value="ROP GUANINE NUCLEOTIDE EXCHANGE FACTOR 12"/>
    <property type="match status" value="1"/>
</dbReference>
<dbReference type="Proteomes" id="UP000036987">
    <property type="component" value="Unassembled WGS sequence"/>
</dbReference>
<sequence>MNGVPNLNSDLMEDKIDTEKNRIEPNHVLETKQILAMANASAKQMKDVNDSYFGAYGTYGIHREMIGDKSSADDVGQAILESYSRILKSLAHTVMSRIEDVIYADSMARDPSLENSRKRGNTEGTLNIPNSEEKIQKLNCMKTPTSMTLSDFIGWHIEQDEDARKMDYNALNSSEDPSKITRLHENAGSKRVSYIESLGALNSPTKARY</sequence>
<dbReference type="GO" id="GO:0005085">
    <property type="term" value="F:guanyl-nucleotide exchange factor activity"/>
    <property type="evidence" value="ECO:0007669"/>
    <property type="project" value="UniProtKB-UniRule"/>
</dbReference>
<dbReference type="PANTHER" id="PTHR33101">
    <property type="entry name" value="ROP GUANINE NUCLEOTIDE EXCHANGE FACTOR 1"/>
    <property type="match status" value="1"/>
</dbReference>
<dbReference type="Pfam" id="PF03759">
    <property type="entry name" value="PRONE"/>
    <property type="match status" value="1"/>
</dbReference>
<name>A0A0K9PUK6_ZOSMR</name>
<evidence type="ECO:0000259" key="3">
    <source>
        <dbReference type="PROSITE" id="PS51334"/>
    </source>
</evidence>
<dbReference type="InterPro" id="IPR005512">
    <property type="entry name" value="PRONE_dom"/>
</dbReference>
<organism evidence="4 5">
    <name type="scientific">Zostera marina</name>
    <name type="common">Eelgrass</name>
    <dbReference type="NCBI Taxonomy" id="29655"/>
    <lineage>
        <taxon>Eukaryota</taxon>
        <taxon>Viridiplantae</taxon>
        <taxon>Streptophyta</taxon>
        <taxon>Embryophyta</taxon>
        <taxon>Tracheophyta</taxon>
        <taxon>Spermatophyta</taxon>
        <taxon>Magnoliopsida</taxon>
        <taxon>Liliopsida</taxon>
        <taxon>Zosteraceae</taxon>
        <taxon>Zostera</taxon>
    </lineage>
</organism>
<evidence type="ECO:0000313" key="5">
    <source>
        <dbReference type="Proteomes" id="UP000036987"/>
    </source>
</evidence>
<evidence type="ECO:0000256" key="1">
    <source>
        <dbReference type="ARBA" id="ARBA00022658"/>
    </source>
</evidence>
<keyword evidence="5" id="KW-1185">Reference proteome</keyword>
<feature type="domain" description="PRONE" evidence="3">
    <location>
        <begin position="1"/>
        <end position="115"/>
    </location>
</feature>
<reference evidence="5" key="1">
    <citation type="journal article" date="2016" name="Nature">
        <title>The genome of the seagrass Zostera marina reveals angiosperm adaptation to the sea.</title>
        <authorList>
            <person name="Olsen J.L."/>
            <person name="Rouze P."/>
            <person name="Verhelst B."/>
            <person name="Lin Y.-C."/>
            <person name="Bayer T."/>
            <person name="Collen J."/>
            <person name="Dattolo E."/>
            <person name="De Paoli E."/>
            <person name="Dittami S."/>
            <person name="Maumus F."/>
            <person name="Michel G."/>
            <person name="Kersting A."/>
            <person name="Lauritano C."/>
            <person name="Lohaus R."/>
            <person name="Toepel M."/>
            <person name="Tonon T."/>
            <person name="Vanneste K."/>
            <person name="Amirebrahimi M."/>
            <person name="Brakel J."/>
            <person name="Bostroem C."/>
            <person name="Chovatia M."/>
            <person name="Grimwood J."/>
            <person name="Jenkins J.W."/>
            <person name="Jueterbock A."/>
            <person name="Mraz A."/>
            <person name="Stam W.T."/>
            <person name="Tice H."/>
            <person name="Bornberg-Bauer E."/>
            <person name="Green P.J."/>
            <person name="Pearson G.A."/>
            <person name="Procaccini G."/>
            <person name="Duarte C.M."/>
            <person name="Schmutz J."/>
            <person name="Reusch T.B.H."/>
            <person name="Van de Peer Y."/>
        </authorList>
    </citation>
    <scope>NUCLEOTIDE SEQUENCE [LARGE SCALE GENOMIC DNA]</scope>
    <source>
        <strain evidence="5">cv. Finnish</strain>
    </source>
</reference>
<dbReference type="EMBL" id="LFYR01000620">
    <property type="protein sequence ID" value="KMZ72671.1"/>
    <property type="molecule type" value="Genomic_DNA"/>
</dbReference>
<comment type="caution">
    <text evidence="4">The sequence shown here is derived from an EMBL/GenBank/DDBJ whole genome shotgun (WGS) entry which is preliminary data.</text>
</comment>
<dbReference type="Gene3D" id="1.20.58.2010">
    <property type="entry name" value="PRONE domain, subdomain 1"/>
    <property type="match status" value="1"/>
</dbReference>
<dbReference type="OrthoDB" id="1721528at2759"/>
<dbReference type="AlphaFoldDB" id="A0A0K9PUK6"/>
<accession>A0A0K9PUK6</accession>
<dbReference type="InterPro" id="IPR038937">
    <property type="entry name" value="RopGEF"/>
</dbReference>
<dbReference type="PROSITE" id="PS51334">
    <property type="entry name" value="PRONE"/>
    <property type="match status" value="1"/>
</dbReference>
<gene>
    <name evidence="4" type="ORF">ZOSMA_15G00070</name>
</gene>